<evidence type="ECO:0000313" key="2">
    <source>
        <dbReference type="Proteomes" id="UP000245910"/>
    </source>
</evidence>
<organism evidence="1 2">
    <name type="scientific">Fusarium venenatum</name>
    <dbReference type="NCBI Taxonomy" id="56646"/>
    <lineage>
        <taxon>Eukaryota</taxon>
        <taxon>Fungi</taxon>
        <taxon>Dikarya</taxon>
        <taxon>Ascomycota</taxon>
        <taxon>Pezizomycotina</taxon>
        <taxon>Sordariomycetes</taxon>
        <taxon>Hypocreomycetidae</taxon>
        <taxon>Hypocreales</taxon>
        <taxon>Nectriaceae</taxon>
        <taxon>Fusarium</taxon>
    </lineage>
</organism>
<name>A0A2L2SWF5_9HYPO</name>
<keyword evidence="2" id="KW-1185">Reference proteome</keyword>
<dbReference type="AlphaFoldDB" id="A0A2L2SWF5"/>
<accession>A0A2L2SWF5</accession>
<dbReference type="STRING" id="56646.A0A2L2SWF5"/>
<reference evidence="2" key="1">
    <citation type="submission" date="2014-10" db="EMBL/GenBank/DDBJ databases">
        <authorList>
            <person name="King R."/>
        </authorList>
    </citation>
    <scope>NUCLEOTIDE SEQUENCE [LARGE SCALE GENOMIC DNA]</scope>
    <source>
        <strain evidence="2">A3/5</strain>
    </source>
</reference>
<evidence type="ECO:0000313" key="1">
    <source>
        <dbReference type="EMBL" id="CEI61018.1"/>
    </source>
</evidence>
<protein>
    <submittedName>
        <fullName evidence="1">Uncharacterized protein</fullName>
    </submittedName>
</protein>
<sequence length="221" mass="25311">MSGSALIAKANNIIRVLDKDRRDASFRALSNMISTDIAEQTYAQILDGLPTEDSLLEGSPYIEGHPVFELEQTRICERFLEKARRMCATLDPYNMQFDGHDANMGSKEYNIRLVELTLVACHQIVAYFFNLDDRAHNHQLYQNWAQQRRMEQTLTLEVRDIIPPSAFLHTSYTYFHQYPQGLADVVGYWAEGRIFGGVAVFDRGETESDMLPVHETKTQVS</sequence>
<dbReference type="Proteomes" id="UP000245910">
    <property type="component" value="Chromosome II"/>
</dbReference>
<dbReference type="EMBL" id="LN649230">
    <property type="protein sequence ID" value="CEI61018.1"/>
    <property type="molecule type" value="Genomic_DNA"/>
</dbReference>
<proteinExistence type="predicted"/>